<organism evidence="3 4">
    <name type="scientific">Mycena chlorophos</name>
    <name type="common">Agaric fungus</name>
    <name type="synonym">Agaricus chlorophos</name>
    <dbReference type="NCBI Taxonomy" id="658473"/>
    <lineage>
        <taxon>Eukaryota</taxon>
        <taxon>Fungi</taxon>
        <taxon>Dikarya</taxon>
        <taxon>Basidiomycota</taxon>
        <taxon>Agaricomycotina</taxon>
        <taxon>Agaricomycetes</taxon>
        <taxon>Agaricomycetidae</taxon>
        <taxon>Agaricales</taxon>
        <taxon>Marasmiineae</taxon>
        <taxon>Mycenaceae</taxon>
        <taxon>Mycena</taxon>
    </lineage>
</organism>
<evidence type="ECO:0000313" key="3">
    <source>
        <dbReference type="EMBL" id="KAF7317317.1"/>
    </source>
</evidence>
<keyword evidence="4" id="KW-1185">Reference proteome</keyword>
<feature type="region of interest" description="Disordered" evidence="1">
    <location>
        <begin position="36"/>
        <end position="164"/>
    </location>
</feature>
<proteinExistence type="predicted"/>
<feature type="compositionally biased region" description="Low complexity" evidence="1">
    <location>
        <begin position="58"/>
        <end position="156"/>
    </location>
</feature>
<dbReference type="OrthoDB" id="3053871at2759"/>
<accession>A0A8H6TII1</accession>
<dbReference type="Proteomes" id="UP000613580">
    <property type="component" value="Unassembled WGS sequence"/>
</dbReference>
<gene>
    <name evidence="3" type="ORF">HMN09_00467300</name>
</gene>
<protein>
    <submittedName>
        <fullName evidence="3">Uncharacterized protein</fullName>
    </submittedName>
</protein>
<sequence>MKFASVLVAFVAVSASSVVAAPAGFPGGFPHFGQQAGGKAAKGVAAKGQHSGFGGNKGSSSSSNSSSVSVSSGSGSTVSLSNSTSTDDSSVSSVDDASVSSVDDASVSSVDDASVADDSSLSSLDNAESSNSTATSTSNSTDVSSSTATAASSTRTRPCDQGDQSLASGLTSAVTVGLGLQASVLTLQNISTQADFSADDFSTAVQRLQQFQDTMGLQIQMAQGIADDDSFAQPQLGLLAAAQNETQASIDTLSGVKSAADVTAAASTLSTLLSSFLAVTNNAQDGAEQALIDCFLPTTAVSG</sequence>
<comment type="caution">
    <text evidence="3">The sequence shown here is derived from an EMBL/GenBank/DDBJ whole genome shotgun (WGS) entry which is preliminary data.</text>
</comment>
<dbReference type="EMBL" id="JACAZE010000005">
    <property type="protein sequence ID" value="KAF7317317.1"/>
    <property type="molecule type" value="Genomic_DNA"/>
</dbReference>
<dbReference type="AlphaFoldDB" id="A0A8H6TII1"/>
<evidence type="ECO:0000256" key="2">
    <source>
        <dbReference type="SAM" id="SignalP"/>
    </source>
</evidence>
<keyword evidence="2" id="KW-0732">Signal</keyword>
<feature type="compositionally biased region" description="Low complexity" evidence="1">
    <location>
        <begin position="36"/>
        <end position="49"/>
    </location>
</feature>
<name>A0A8H6TII1_MYCCL</name>
<evidence type="ECO:0000256" key="1">
    <source>
        <dbReference type="SAM" id="MobiDB-lite"/>
    </source>
</evidence>
<reference evidence="3" key="1">
    <citation type="submission" date="2020-05" db="EMBL/GenBank/DDBJ databases">
        <title>Mycena genomes resolve the evolution of fungal bioluminescence.</title>
        <authorList>
            <person name="Tsai I.J."/>
        </authorList>
    </citation>
    <scope>NUCLEOTIDE SEQUENCE</scope>
    <source>
        <strain evidence="3">110903Hualien_Pintung</strain>
    </source>
</reference>
<feature type="signal peptide" evidence="2">
    <location>
        <begin position="1"/>
        <end position="20"/>
    </location>
</feature>
<evidence type="ECO:0000313" key="4">
    <source>
        <dbReference type="Proteomes" id="UP000613580"/>
    </source>
</evidence>
<feature type="chain" id="PRO_5034316880" evidence="2">
    <location>
        <begin position="21"/>
        <end position="303"/>
    </location>
</feature>